<comment type="caution">
    <text evidence="1">The sequence shown here is derived from an EMBL/GenBank/DDBJ whole genome shotgun (WGS) entry which is preliminary data.</text>
</comment>
<sequence>MSDARRIRPIMKGLRPYYLEKIMHLNPLTIPEMLTHIRRVAETKMLSERPSDRQFAVMSVRQEEPIMLEMKDMVKATMKLVEEIQEERKLGNEKNVRKNVEDKKDEH</sequence>
<evidence type="ECO:0000313" key="2">
    <source>
        <dbReference type="Proteomes" id="UP001642540"/>
    </source>
</evidence>
<organism evidence="1 2">
    <name type="scientific">Orchesella dallaii</name>
    <dbReference type="NCBI Taxonomy" id="48710"/>
    <lineage>
        <taxon>Eukaryota</taxon>
        <taxon>Metazoa</taxon>
        <taxon>Ecdysozoa</taxon>
        <taxon>Arthropoda</taxon>
        <taxon>Hexapoda</taxon>
        <taxon>Collembola</taxon>
        <taxon>Entomobryomorpha</taxon>
        <taxon>Entomobryoidea</taxon>
        <taxon>Orchesellidae</taxon>
        <taxon>Orchesellinae</taxon>
        <taxon>Orchesella</taxon>
    </lineage>
</organism>
<evidence type="ECO:0000313" key="1">
    <source>
        <dbReference type="EMBL" id="CAL8075771.1"/>
    </source>
</evidence>
<dbReference type="Proteomes" id="UP001642540">
    <property type="component" value="Unassembled WGS sequence"/>
</dbReference>
<name>A0ABP1PVL0_9HEXA</name>
<accession>A0ABP1PVL0</accession>
<protein>
    <submittedName>
        <fullName evidence="1">Uncharacterized protein</fullName>
    </submittedName>
</protein>
<reference evidence="1 2" key="1">
    <citation type="submission" date="2024-08" db="EMBL/GenBank/DDBJ databases">
        <authorList>
            <person name="Cucini C."/>
            <person name="Frati F."/>
        </authorList>
    </citation>
    <scope>NUCLEOTIDE SEQUENCE [LARGE SCALE GENOMIC DNA]</scope>
</reference>
<keyword evidence="2" id="KW-1185">Reference proteome</keyword>
<gene>
    <name evidence="1" type="ORF">ODALV1_LOCUS3278</name>
</gene>
<proteinExistence type="predicted"/>
<dbReference type="EMBL" id="CAXLJM020000009">
    <property type="protein sequence ID" value="CAL8075771.1"/>
    <property type="molecule type" value="Genomic_DNA"/>
</dbReference>